<comment type="caution">
    <text evidence="2">The sequence shown here is derived from an EMBL/GenBank/DDBJ whole genome shotgun (WGS) entry which is preliminary data.</text>
</comment>
<evidence type="ECO:0000313" key="3">
    <source>
        <dbReference type="Proteomes" id="UP000585665"/>
    </source>
</evidence>
<protein>
    <submittedName>
        <fullName evidence="2">Glycosyltransferase</fullName>
    </submittedName>
</protein>
<keyword evidence="3" id="KW-1185">Reference proteome</keyword>
<sequence length="291" mass="31397">RTARARAASARHGAARFDFTSYVETLLQHGLPGLRRVSVVVPSYQYGRFLRERLNAIFGQTYPVLEIVVLDDASTDDSVHEARSAAADAGRDITVEVAARNGGSVFRQWRKAAERARGDWVWIAEADDSAEPAFLASLCAALDRAPAAVMAFTDSRAIDAAGQPVSDSYIPYCRSTGVDALARDGIHDGPGFVARCLAARNLILNVSSAVFARTALLAAFRRIGDEVERYRVAGDWRLYVDLLSQPGAQVAYVAAPLNIHRRHAGSASGRPDAAHCDEIARLHAVLDAQGV</sequence>
<feature type="non-terminal residue" evidence="2">
    <location>
        <position position="291"/>
    </location>
</feature>
<dbReference type="Pfam" id="PF00535">
    <property type="entry name" value="Glycos_transf_2"/>
    <property type="match status" value="1"/>
</dbReference>
<dbReference type="Gene3D" id="3.90.550.10">
    <property type="entry name" value="Spore Coat Polysaccharide Biosynthesis Protein SpsA, Chain A"/>
    <property type="match status" value="1"/>
</dbReference>
<dbReference type="InterPro" id="IPR029044">
    <property type="entry name" value="Nucleotide-diphossugar_trans"/>
</dbReference>
<evidence type="ECO:0000259" key="1">
    <source>
        <dbReference type="Pfam" id="PF00535"/>
    </source>
</evidence>
<dbReference type="PANTHER" id="PTHR43685:SF2">
    <property type="entry name" value="GLYCOSYLTRANSFERASE 2-LIKE DOMAIN-CONTAINING PROTEIN"/>
    <property type="match status" value="1"/>
</dbReference>
<name>A0A850PLL6_9PROT</name>
<dbReference type="RefSeq" id="WP_176615007.1">
    <property type="nucleotide sequence ID" value="NZ_JABXXR010000339.1"/>
</dbReference>
<dbReference type="SUPFAM" id="SSF53448">
    <property type="entry name" value="Nucleotide-diphospho-sugar transferases"/>
    <property type="match status" value="1"/>
</dbReference>
<proteinExistence type="predicted"/>
<feature type="non-terminal residue" evidence="2">
    <location>
        <position position="1"/>
    </location>
</feature>
<accession>A0A850PLL6</accession>
<dbReference type="GO" id="GO:0016740">
    <property type="term" value="F:transferase activity"/>
    <property type="evidence" value="ECO:0007669"/>
    <property type="project" value="UniProtKB-KW"/>
</dbReference>
<evidence type="ECO:0000313" key="2">
    <source>
        <dbReference type="EMBL" id="NVN42231.1"/>
    </source>
</evidence>
<dbReference type="InterPro" id="IPR050834">
    <property type="entry name" value="Glycosyltransf_2"/>
</dbReference>
<dbReference type="Proteomes" id="UP000585665">
    <property type="component" value="Unassembled WGS sequence"/>
</dbReference>
<dbReference type="AlphaFoldDB" id="A0A850PLL6"/>
<reference evidence="2 3" key="1">
    <citation type="submission" date="2020-06" db="EMBL/GenBank/DDBJ databases">
        <title>Description of novel acetic acid bacteria.</title>
        <authorList>
            <person name="Sombolestani A."/>
        </authorList>
    </citation>
    <scope>NUCLEOTIDE SEQUENCE [LARGE SCALE GENOMIC DNA]</scope>
    <source>
        <strain evidence="2 3">LMG 27010</strain>
    </source>
</reference>
<dbReference type="InterPro" id="IPR001173">
    <property type="entry name" value="Glyco_trans_2-like"/>
</dbReference>
<organism evidence="2 3">
    <name type="scientific">Ameyamaea chiangmaiensis</name>
    <dbReference type="NCBI Taxonomy" id="442969"/>
    <lineage>
        <taxon>Bacteria</taxon>
        <taxon>Pseudomonadati</taxon>
        <taxon>Pseudomonadota</taxon>
        <taxon>Alphaproteobacteria</taxon>
        <taxon>Acetobacterales</taxon>
        <taxon>Acetobacteraceae</taxon>
        <taxon>Ameyamaea</taxon>
    </lineage>
</organism>
<dbReference type="PANTHER" id="PTHR43685">
    <property type="entry name" value="GLYCOSYLTRANSFERASE"/>
    <property type="match status" value="1"/>
</dbReference>
<keyword evidence="2" id="KW-0808">Transferase</keyword>
<gene>
    <name evidence="2" type="ORF">HUK82_16925</name>
</gene>
<dbReference type="EMBL" id="JABXXR010000339">
    <property type="protein sequence ID" value="NVN42231.1"/>
    <property type="molecule type" value="Genomic_DNA"/>
</dbReference>
<feature type="domain" description="Glycosyltransferase 2-like" evidence="1">
    <location>
        <begin position="38"/>
        <end position="155"/>
    </location>
</feature>